<keyword evidence="2" id="KW-1185">Reference proteome</keyword>
<organism evidence="1 2">
    <name type="scientific">Arcanobacterium bovis</name>
    <dbReference type="NCBI Taxonomy" id="2529275"/>
    <lineage>
        <taxon>Bacteria</taxon>
        <taxon>Bacillati</taxon>
        <taxon>Actinomycetota</taxon>
        <taxon>Actinomycetes</taxon>
        <taxon>Actinomycetales</taxon>
        <taxon>Actinomycetaceae</taxon>
        <taxon>Arcanobacterium</taxon>
    </lineage>
</organism>
<dbReference type="Pfam" id="PF02620">
    <property type="entry name" value="YceD"/>
    <property type="match status" value="1"/>
</dbReference>
<evidence type="ECO:0000313" key="1">
    <source>
        <dbReference type="EMBL" id="TBW22263.1"/>
    </source>
</evidence>
<protein>
    <submittedName>
        <fullName evidence="1">DUF177 domain-containing protein</fullName>
    </submittedName>
</protein>
<gene>
    <name evidence="1" type="ORF">EZJ44_04305</name>
</gene>
<proteinExistence type="predicted"/>
<evidence type="ECO:0000313" key="2">
    <source>
        <dbReference type="Proteomes" id="UP000293036"/>
    </source>
</evidence>
<dbReference type="OrthoDB" id="9790372at2"/>
<reference evidence="1 2" key="1">
    <citation type="submission" date="2019-02" db="EMBL/GenBank/DDBJ databases">
        <title>Arcanobacterium bovis sp. nov., isolated from the milk of a cow with mastitis.</title>
        <authorList>
            <person name="Sammra O."/>
            <person name="Foster G."/>
            <person name="Hassan A."/>
            <person name="Alssahen M."/>
            <person name="Laemmler C."/>
            <person name="Borowiak M."/>
            <person name="Malorny B."/>
            <person name="Abdulmawjood A."/>
        </authorList>
    </citation>
    <scope>NUCLEOTIDE SEQUENCE [LARGE SCALE GENOMIC DNA]</scope>
    <source>
        <strain evidence="1 2">C605018/01/1</strain>
    </source>
</reference>
<comment type="caution">
    <text evidence="1">The sequence shown here is derived from an EMBL/GenBank/DDBJ whole genome shotgun (WGS) entry which is preliminary data.</text>
</comment>
<dbReference type="InterPro" id="IPR003772">
    <property type="entry name" value="YceD"/>
</dbReference>
<dbReference type="Proteomes" id="UP000293036">
    <property type="component" value="Unassembled WGS sequence"/>
</dbReference>
<name>A0A4Q9V0S4_9ACTO</name>
<dbReference type="PANTHER" id="PTHR34374">
    <property type="entry name" value="LARGE RIBOSOMAL RNA SUBUNIT ACCUMULATION PROTEIN YCED HOMOLOG 1, CHLOROPLASTIC"/>
    <property type="match status" value="1"/>
</dbReference>
<sequence>MVSIVDLPRQEGSIRHHDYVFETPQDFGIELMEVIPGSELRADLSFQSVQEGVLVQGSVDAQLQGRCSRCLIDLHDDVRESVAELVFYPESAKALEDEGDEEAHDLPLIEDDHIDLEPILRDALVLSMPFTPLCEPDCDGLCQECGERWNDLPADHAHEFLDPRFDGLATLAAELEVKENNA</sequence>
<accession>A0A4Q9V0S4</accession>
<dbReference type="AlphaFoldDB" id="A0A4Q9V0S4"/>
<dbReference type="EMBL" id="SJDT01000003">
    <property type="protein sequence ID" value="TBW22263.1"/>
    <property type="molecule type" value="Genomic_DNA"/>
</dbReference>
<dbReference type="PANTHER" id="PTHR34374:SF1">
    <property type="entry name" value="LARGE RIBOSOMAL RNA SUBUNIT ACCUMULATION PROTEIN YCED HOMOLOG 1, CHLOROPLASTIC"/>
    <property type="match status" value="1"/>
</dbReference>